<dbReference type="PANTHER" id="PTHR33449:SF1">
    <property type="entry name" value="NUCLEOID-ASSOCIATED PROTEIN YBAB"/>
    <property type="match status" value="1"/>
</dbReference>
<dbReference type="NCBIfam" id="TIGR00103">
    <property type="entry name" value="DNA_YbaB_EbfC"/>
    <property type="match status" value="1"/>
</dbReference>
<evidence type="ECO:0000313" key="5">
    <source>
        <dbReference type="Proteomes" id="UP001327219"/>
    </source>
</evidence>
<evidence type="ECO:0000313" key="4">
    <source>
        <dbReference type="EMBL" id="WPX96474.1"/>
    </source>
</evidence>
<proteinExistence type="inferred from homology"/>
<reference evidence="4 5" key="1">
    <citation type="submission" date="2022-11" db="EMBL/GenBank/DDBJ databases">
        <title>Host association and intracellularity evolved multiple times independently in the Rickettsiales.</title>
        <authorList>
            <person name="Castelli M."/>
            <person name="Nardi T."/>
            <person name="Gammuto L."/>
            <person name="Bellinzona G."/>
            <person name="Sabaneyeva E."/>
            <person name="Potekhin A."/>
            <person name="Serra V."/>
            <person name="Petroni G."/>
            <person name="Sassera D."/>
        </authorList>
    </citation>
    <scope>NUCLEOTIDE SEQUENCE [LARGE SCALE GENOMIC DNA]</scope>
    <source>
        <strain evidence="4 5">NDG2</strain>
    </source>
</reference>
<dbReference type="RefSeq" id="WP_323733266.1">
    <property type="nucleotide sequence ID" value="NZ_CP110820.1"/>
</dbReference>
<comment type="subunit">
    <text evidence="2">Homodimer.</text>
</comment>
<dbReference type="HAMAP" id="MF_00274">
    <property type="entry name" value="DNA_YbaB_EbfC"/>
    <property type="match status" value="1"/>
</dbReference>
<keyword evidence="5" id="KW-1185">Reference proteome</keyword>
<comment type="function">
    <text evidence="2">Binds to DNA and alters its conformation. May be involved in regulation of gene expression, nucleoid organization and DNA protection.</text>
</comment>
<feature type="region of interest" description="Disordered" evidence="3">
    <location>
        <begin position="1"/>
        <end position="20"/>
    </location>
</feature>
<keyword evidence="2" id="KW-0963">Cytoplasm</keyword>
<protein>
    <recommendedName>
        <fullName evidence="2">Nucleoid-associated protein Bandiella_00588</fullName>
    </recommendedName>
</protein>
<dbReference type="PIRSF" id="PIRSF004555">
    <property type="entry name" value="UCP004555"/>
    <property type="match status" value="1"/>
</dbReference>
<dbReference type="InterPro" id="IPR004401">
    <property type="entry name" value="YbaB/EbfC"/>
</dbReference>
<gene>
    <name evidence="4" type="ORF">Bandiella_00588</name>
</gene>
<feature type="compositionally biased region" description="Low complexity" evidence="3">
    <location>
        <begin position="1"/>
        <end position="15"/>
    </location>
</feature>
<dbReference type="InterPro" id="IPR036894">
    <property type="entry name" value="YbaB-like_sf"/>
</dbReference>
<dbReference type="Gene3D" id="3.30.1310.10">
    <property type="entry name" value="Nucleoid-associated protein YbaB-like domain"/>
    <property type="match status" value="1"/>
</dbReference>
<dbReference type="SUPFAM" id="SSF82607">
    <property type="entry name" value="YbaB-like"/>
    <property type="match status" value="1"/>
</dbReference>
<evidence type="ECO:0000256" key="2">
    <source>
        <dbReference type="HAMAP-Rule" id="MF_00274"/>
    </source>
</evidence>
<name>A0ABZ0UK39_9RICK</name>
<sequence>MNIQQMMKQAQSMQKKMQELQKTMEETNFTGTSGGGMVTITATGKGEIKKVQIDKSLLVPDEVEVLEDLIVAAFNNAKHNSDQYSNDAINKLGISPNLLKGMI</sequence>
<dbReference type="EMBL" id="CP110820">
    <property type="protein sequence ID" value="WPX96474.1"/>
    <property type="molecule type" value="Genomic_DNA"/>
</dbReference>
<comment type="similarity">
    <text evidence="2">Belongs to the YbaB/EbfC family.</text>
</comment>
<evidence type="ECO:0000256" key="3">
    <source>
        <dbReference type="SAM" id="MobiDB-lite"/>
    </source>
</evidence>
<comment type="subcellular location">
    <subcellularLocation>
        <location evidence="2">Cytoplasm</location>
        <location evidence="2">Nucleoid</location>
    </subcellularLocation>
</comment>
<evidence type="ECO:0000256" key="1">
    <source>
        <dbReference type="ARBA" id="ARBA00023125"/>
    </source>
</evidence>
<accession>A0ABZ0UK39</accession>
<dbReference type="Pfam" id="PF02575">
    <property type="entry name" value="YbaB_DNA_bd"/>
    <property type="match status" value="1"/>
</dbReference>
<organism evidence="4 5">
    <name type="scientific">Candidatus Bandiella euplotis</name>
    <dbReference type="NCBI Taxonomy" id="1664265"/>
    <lineage>
        <taxon>Bacteria</taxon>
        <taxon>Pseudomonadati</taxon>
        <taxon>Pseudomonadota</taxon>
        <taxon>Alphaproteobacteria</taxon>
        <taxon>Rickettsiales</taxon>
        <taxon>Candidatus Midichloriaceae</taxon>
        <taxon>Candidatus Bandiella</taxon>
    </lineage>
</organism>
<dbReference type="Proteomes" id="UP001327219">
    <property type="component" value="Chromosome"/>
</dbReference>
<keyword evidence="1 2" id="KW-0238">DNA-binding</keyword>
<dbReference type="PANTHER" id="PTHR33449">
    <property type="entry name" value="NUCLEOID-ASSOCIATED PROTEIN YBAB"/>
    <property type="match status" value="1"/>
</dbReference>